<organism evidence="1 2">
    <name type="scientific">Halonotius aquaticus</name>
    <dbReference type="NCBI Taxonomy" id="2216978"/>
    <lineage>
        <taxon>Archaea</taxon>
        <taxon>Methanobacteriati</taxon>
        <taxon>Methanobacteriota</taxon>
        <taxon>Stenosarchaea group</taxon>
        <taxon>Halobacteria</taxon>
        <taxon>Halobacteriales</taxon>
        <taxon>Haloferacaceae</taxon>
        <taxon>Halonotius</taxon>
    </lineage>
</organism>
<protein>
    <recommendedName>
        <fullName evidence="3">DUF1102 domain-containing protein</fullName>
    </recommendedName>
</protein>
<sequence length="201" mass="20366">MAKLLTLLMASLLLVGTVSIGASAFTAATVERSASVDVVADNEGLLALTDGNSGNLVFQDGSTEQLGIDFASGDAVGANPNATFELGNPADPTVSNAFTIKNQDAEQHQINVAYTGATQNGEENLKFEIYDSTGTSVGTVTEEGTTASFTAPATDTFYTVVTVDTGGGSAATDLTSADDLSGTISFTIDDVDEGGTNSDGN</sequence>
<dbReference type="Proteomes" id="UP000276588">
    <property type="component" value="Unassembled WGS sequence"/>
</dbReference>
<dbReference type="AlphaFoldDB" id="A0A3A6QC21"/>
<gene>
    <name evidence="1" type="ORF">DM826_06105</name>
</gene>
<proteinExistence type="predicted"/>
<keyword evidence="2" id="KW-1185">Reference proteome</keyword>
<evidence type="ECO:0000313" key="1">
    <source>
        <dbReference type="EMBL" id="RJX43501.1"/>
    </source>
</evidence>
<evidence type="ECO:0000313" key="2">
    <source>
        <dbReference type="Proteomes" id="UP000276588"/>
    </source>
</evidence>
<dbReference type="RefSeq" id="WP_120102519.1">
    <property type="nucleotide sequence ID" value="NZ_QKNY01000008.1"/>
</dbReference>
<dbReference type="OrthoDB" id="346400at2157"/>
<dbReference type="EMBL" id="QKNY01000008">
    <property type="protein sequence ID" value="RJX43501.1"/>
    <property type="molecule type" value="Genomic_DNA"/>
</dbReference>
<reference evidence="1 2" key="1">
    <citation type="submission" date="2018-06" db="EMBL/GenBank/DDBJ databases">
        <title>Halonotius sp. F13-13 a new haloarchaeeon isolated from a solar saltern from Isla Cristina, Huelva, Spain.</title>
        <authorList>
            <person name="Duran-Viseras A."/>
            <person name="Sanchez-Porro C."/>
            <person name="Ventosa A."/>
        </authorList>
    </citation>
    <scope>NUCLEOTIDE SEQUENCE [LARGE SCALE GENOMIC DNA]</scope>
    <source>
        <strain evidence="1 2">F13-13</strain>
    </source>
</reference>
<accession>A0A3A6QC21</accession>
<name>A0A3A6QC21_9EURY</name>
<comment type="caution">
    <text evidence="1">The sequence shown here is derived from an EMBL/GenBank/DDBJ whole genome shotgun (WGS) entry which is preliminary data.</text>
</comment>
<evidence type="ECO:0008006" key="3">
    <source>
        <dbReference type="Google" id="ProtNLM"/>
    </source>
</evidence>